<dbReference type="SMART" id="SM00421">
    <property type="entry name" value="HTH_LUXR"/>
    <property type="match status" value="1"/>
</dbReference>
<dbReference type="Pfam" id="PF00072">
    <property type="entry name" value="Response_reg"/>
    <property type="match status" value="1"/>
</dbReference>
<keyword evidence="8" id="KW-1185">Reference proteome</keyword>
<evidence type="ECO:0000256" key="3">
    <source>
        <dbReference type="ARBA" id="ARBA00023163"/>
    </source>
</evidence>
<feature type="modified residue" description="4-aspartylphosphate" evidence="4">
    <location>
        <position position="71"/>
    </location>
</feature>
<name>A0ABS2JSV9_9GAMM</name>
<dbReference type="Gene3D" id="1.10.10.10">
    <property type="entry name" value="Winged helix-like DNA-binding domain superfamily/Winged helix DNA-binding domain"/>
    <property type="match status" value="1"/>
</dbReference>
<protein>
    <submittedName>
        <fullName evidence="7">Response regulator transcription factor</fullName>
    </submittedName>
</protein>
<evidence type="ECO:0000256" key="2">
    <source>
        <dbReference type="ARBA" id="ARBA00023125"/>
    </source>
</evidence>
<dbReference type="PANTHER" id="PTHR44688">
    <property type="entry name" value="DNA-BINDING TRANSCRIPTIONAL ACTIVATOR DEVR_DOSR"/>
    <property type="match status" value="1"/>
</dbReference>
<feature type="domain" description="Response regulatory" evidence="6">
    <location>
        <begin position="22"/>
        <end position="136"/>
    </location>
</feature>
<gene>
    <name evidence="7" type="ORF">ISP20_13195</name>
</gene>
<evidence type="ECO:0000313" key="7">
    <source>
        <dbReference type="EMBL" id="MBM7122114.1"/>
    </source>
</evidence>
<sequence length="239" mass="25812">MHLLNESDRGSNLAPRALSTATVFVVDDDSSIRASLDALIHLWGWQVETFACARDFLARTRILSAGCLILDASLPGLSGADLQRLMAAGRIDLPVILTSDHADVPMSVQAMKAGAADFLTKPLDDEALLQAIGSAIARSRGALEQNARRRMLQDRYESLSRREREVMTRVVAGLLNKQVACELGISEITVKAHRGQVMRKMKAGSLPELVHMADLVDPSFIGGGPGSVRPFLRKTAVAS</sequence>
<keyword evidence="3" id="KW-0804">Transcription</keyword>
<reference evidence="7 8" key="1">
    <citation type="submission" date="2020-10" db="EMBL/GenBank/DDBJ databases">
        <title>Phylogeny of dyella-like bacteria.</title>
        <authorList>
            <person name="Fu J."/>
        </authorList>
    </citation>
    <scope>NUCLEOTIDE SEQUENCE [LARGE SCALE GENOMIC DNA]</scope>
    <source>
        <strain evidence="7 8">THG-B117</strain>
    </source>
</reference>
<dbReference type="SUPFAM" id="SSF46894">
    <property type="entry name" value="C-terminal effector domain of the bipartite response regulators"/>
    <property type="match status" value="1"/>
</dbReference>
<accession>A0ABS2JSV9</accession>
<dbReference type="SMART" id="SM00448">
    <property type="entry name" value="REC"/>
    <property type="match status" value="1"/>
</dbReference>
<keyword evidence="1" id="KW-0805">Transcription regulation</keyword>
<dbReference type="InterPro" id="IPR011006">
    <property type="entry name" value="CheY-like_superfamily"/>
</dbReference>
<evidence type="ECO:0000256" key="4">
    <source>
        <dbReference type="PROSITE-ProRule" id="PRU00169"/>
    </source>
</evidence>
<dbReference type="PRINTS" id="PR00038">
    <property type="entry name" value="HTHLUXR"/>
</dbReference>
<dbReference type="InterPro" id="IPR001789">
    <property type="entry name" value="Sig_transdc_resp-reg_receiver"/>
</dbReference>
<evidence type="ECO:0000259" key="6">
    <source>
        <dbReference type="PROSITE" id="PS50110"/>
    </source>
</evidence>
<evidence type="ECO:0000259" key="5">
    <source>
        <dbReference type="PROSITE" id="PS50043"/>
    </source>
</evidence>
<dbReference type="InterPro" id="IPR016032">
    <property type="entry name" value="Sig_transdc_resp-reg_C-effctor"/>
</dbReference>
<feature type="domain" description="HTH luxR-type" evidence="5">
    <location>
        <begin position="152"/>
        <end position="217"/>
    </location>
</feature>
<dbReference type="PROSITE" id="PS50110">
    <property type="entry name" value="RESPONSE_REGULATORY"/>
    <property type="match status" value="1"/>
</dbReference>
<dbReference type="InterPro" id="IPR036388">
    <property type="entry name" value="WH-like_DNA-bd_sf"/>
</dbReference>
<dbReference type="InterPro" id="IPR000792">
    <property type="entry name" value="Tscrpt_reg_LuxR_C"/>
</dbReference>
<dbReference type="SUPFAM" id="SSF52172">
    <property type="entry name" value="CheY-like"/>
    <property type="match status" value="1"/>
</dbReference>
<dbReference type="Pfam" id="PF00196">
    <property type="entry name" value="GerE"/>
    <property type="match status" value="1"/>
</dbReference>
<dbReference type="CDD" id="cd06170">
    <property type="entry name" value="LuxR_C_like"/>
    <property type="match status" value="1"/>
</dbReference>
<comment type="caution">
    <text evidence="7">The sequence shown here is derived from an EMBL/GenBank/DDBJ whole genome shotgun (WGS) entry which is preliminary data.</text>
</comment>
<dbReference type="EMBL" id="JADIKC010000005">
    <property type="protein sequence ID" value="MBM7122114.1"/>
    <property type="molecule type" value="Genomic_DNA"/>
</dbReference>
<dbReference type="Proteomes" id="UP001430065">
    <property type="component" value="Unassembled WGS sequence"/>
</dbReference>
<evidence type="ECO:0000256" key="1">
    <source>
        <dbReference type="ARBA" id="ARBA00023015"/>
    </source>
</evidence>
<dbReference type="RefSeq" id="WP_204636547.1">
    <property type="nucleotide sequence ID" value="NZ_JADIKC010000005.1"/>
</dbReference>
<evidence type="ECO:0000313" key="8">
    <source>
        <dbReference type="Proteomes" id="UP001430065"/>
    </source>
</evidence>
<dbReference type="PROSITE" id="PS50043">
    <property type="entry name" value="HTH_LUXR_2"/>
    <property type="match status" value="1"/>
</dbReference>
<dbReference type="PANTHER" id="PTHR44688:SF16">
    <property type="entry name" value="DNA-BINDING TRANSCRIPTIONAL ACTIVATOR DEVR_DOSR"/>
    <property type="match status" value="1"/>
</dbReference>
<proteinExistence type="predicted"/>
<keyword evidence="2" id="KW-0238">DNA-binding</keyword>
<dbReference type="Gene3D" id="3.40.50.2300">
    <property type="match status" value="1"/>
</dbReference>
<organism evidence="7 8">
    <name type="scientific">Dyella kyungheensis</name>
    <dbReference type="NCBI Taxonomy" id="1242174"/>
    <lineage>
        <taxon>Bacteria</taxon>
        <taxon>Pseudomonadati</taxon>
        <taxon>Pseudomonadota</taxon>
        <taxon>Gammaproteobacteria</taxon>
        <taxon>Lysobacterales</taxon>
        <taxon>Rhodanobacteraceae</taxon>
        <taxon>Dyella</taxon>
    </lineage>
</organism>
<keyword evidence="4" id="KW-0597">Phosphoprotein</keyword>